<gene>
    <name evidence="2" type="ORF">G5A70_03040</name>
</gene>
<sequence>MEKIGKVELDDTCYPGRDLYSDGEVEDQLLEIARNYGEEDYNRIIAETSSWPVMYHFSNIRQNIVEWLPIGKGDCVLEIGAGCGAITGALARKAKSVHCIELSKKRSYINAYRNKACDNVKILMGNFQEIEKKLTETYDYITLIGVFEYADGYISGDEPYQEMLEVIKKHLVPHGKIVIAIENRLGMKYWAGCTEDHTGRYFEGIEGYTDTRGVRTFSKKEWEQMIAAAGLKAEFYYPYPDYKFPLALYSDHYLPGKGELNLNIMNFDRERLELFDEGKVYDSLIDEELFPLFANSFLIVLEGE</sequence>
<proteinExistence type="predicted"/>
<accession>A0ABX2I8H0</accession>
<dbReference type="GO" id="GO:0032259">
    <property type="term" value="P:methylation"/>
    <property type="evidence" value="ECO:0007669"/>
    <property type="project" value="UniProtKB-KW"/>
</dbReference>
<dbReference type="SUPFAM" id="SSF53335">
    <property type="entry name" value="S-adenosyl-L-methionine-dependent methyltransferases"/>
    <property type="match status" value="1"/>
</dbReference>
<evidence type="ECO:0000259" key="1">
    <source>
        <dbReference type="Pfam" id="PF08242"/>
    </source>
</evidence>
<keyword evidence="3" id="KW-1185">Reference proteome</keyword>
<dbReference type="InterPro" id="IPR029063">
    <property type="entry name" value="SAM-dependent_MTases_sf"/>
</dbReference>
<name>A0ABX2I8H0_BLAHA</name>
<dbReference type="InterPro" id="IPR013217">
    <property type="entry name" value="Methyltransf_12"/>
</dbReference>
<evidence type="ECO:0000313" key="2">
    <source>
        <dbReference type="EMBL" id="NSJ85182.1"/>
    </source>
</evidence>
<dbReference type="RefSeq" id="WP_173747893.1">
    <property type="nucleotide sequence ID" value="NZ_JAAITA010000002.1"/>
</dbReference>
<dbReference type="EMBL" id="JAAITA010000002">
    <property type="protein sequence ID" value="NSJ85182.1"/>
    <property type="molecule type" value="Genomic_DNA"/>
</dbReference>
<dbReference type="Proteomes" id="UP000822142">
    <property type="component" value="Unassembled WGS sequence"/>
</dbReference>
<comment type="caution">
    <text evidence="2">The sequence shown here is derived from an EMBL/GenBank/DDBJ whole genome shotgun (WGS) entry which is preliminary data.</text>
</comment>
<reference evidence="2 3" key="1">
    <citation type="journal article" date="2020" name="Cell Host Microbe">
        <title>Functional and Genomic Variation between Human-Derived Isolates of Lachnospiraceae Reveals Inter- and Intra-Species Diversity.</title>
        <authorList>
            <person name="Sorbara M.T."/>
            <person name="Littmann E.R."/>
            <person name="Fontana E."/>
            <person name="Moody T.U."/>
            <person name="Kohout C.E."/>
            <person name="Gjonbalaj M."/>
            <person name="Eaton V."/>
            <person name="Seok R."/>
            <person name="Leiner I.M."/>
            <person name="Pamer E.G."/>
        </authorList>
    </citation>
    <scope>NUCLEOTIDE SEQUENCE [LARGE SCALE GENOMIC DNA]</scope>
    <source>
        <strain evidence="2 3">MSK.15.26</strain>
    </source>
</reference>
<protein>
    <submittedName>
        <fullName evidence="2">Class I SAM-dependent methyltransferase</fullName>
    </submittedName>
</protein>
<keyword evidence="2" id="KW-0489">Methyltransferase</keyword>
<organism evidence="2 3">
    <name type="scientific">Blautia hansenii</name>
    <name type="common">Ruminococcus hansenii</name>
    <dbReference type="NCBI Taxonomy" id="1322"/>
    <lineage>
        <taxon>Bacteria</taxon>
        <taxon>Bacillati</taxon>
        <taxon>Bacillota</taxon>
        <taxon>Clostridia</taxon>
        <taxon>Lachnospirales</taxon>
        <taxon>Lachnospiraceae</taxon>
        <taxon>Blautia</taxon>
    </lineage>
</organism>
<evidence type="ECO:0000313" key="3">
    <source>
        <dbReference type="Proteomes" id="UP000822142"/>
    </source>
</evidence>
<keyword evidence="2" id="KW-0808">Transferase</keyword>
<dbReference type="Pfam" id="PF08242">
    <property type="entry name" value="Methyltransf_12"/>
    <property type="match status" value="1"/>
</dbReference>
<dbReference type="GO" id="GO:0008168">
    <property type="term" value="F:methyltransferase activity"/>
    <property type="evidence" value="ECO:0007669"/>
    <property type="project" value="UniProtKB-KW"/>
</dbReference>
<dbReference type="CDD" id="cd02440">
    <property type="entry name" value="AdoMet_MTases"/>
    <property type="match status" value="1"/>
</dbReference>
<dbReference type="Gene3D" id="3.40.50.150">
    <property type="entry name" value="Vaccinia Virus protein VP39"/>
    <property type="match status" value="1"/>
</dbReference>
<feature type="domain" description="Methyltransferase type 12" evidence="1">
    <location>
        <begin position="77"/>
        <end position="176"/>
    </location>
</feature>